<sequence>MGQNRDGTSLLGVDASRELRWNALRLVAFGIVAVNLFFESSHHNIVGYLLIAFAYLTVTATSILTSFYRPDWRNATMIYILIDAVLVSVVLYGNLLDTAATANHNLTTTSLVIPFVLLNHVALRQDQGRIIVFSSAVFFAWIGMLIVQALRHHSIGLTPFIEGLFNKDLGFAASFGFTAIAVHLFASEMQQTRLLALNADNMRRNLTRFFSPQVALTLQEEGPNLGLMRNHAAVMFIDIRAFTRLSENTSPEKLALMLSAYRQIVSKSVLKHRGVIDKFTGDGILAVFGVPHNANDDTDRALACAIEISNSLDSWLEGQKRLDGMIPSVGIGLHYGSILSGVVKSGYHDEFTVLGDTVNVAYRLERITKSLGASLVVSMDLVQALKFRFPSTSFMQMQGVDLPGRDGKLDILFLPRAKRVPAR</sequence>
<dbReference type="InterPro" id="IPR001054">
    <property type="entry name" value="A/G_cyclase"/>
</dbReference>
<dbReference type="GO" id="GO:0004016">
    <property type="term" value="F:adenylate cyclase activity"/>
    <property type="evidence" value="ECO:0007669"/>
    <property type="project" value="UniProtKB-ARBA"/>
</dbReference>
<dbReference type="InterPro" id="IPR050697">
    <property type="entry name" value="Adenylyl/Guanylyl_Cyclase_3/4"/>
</dbReference>
<evidence type="ECO:0000313" key="7">
    <source>
        <dbReference type="Proteomes" id="UP000541109"/>
    </source>
</evidence>
<dbReference type="EMBL" id="JACFXV010000006">
    <property type="protein sequence ID" value="MBA5775556.1"/>
    <property type="molecule type" value="Genomic_DNA"/>
</dbReference>
<dbReference type="SUPFAM" id="SSF55073">
    <property type="entry name" value="Nucleotide cyclase"/>
    <property type="match status" value="1"/>
</dbReference>
<dbReference type="GO" id="GO:0000166">
    <property type="term" value="F:nucleotide binding"/>
    <property type="evidence" value="ECO:0007669"/>
    <property type="project" value="UniProtKB-KW"/>
</dbReference>
<evidence type="ECO:0000256" key="4">
    <source>
        <dbReference type="SAM" id="Phobius"/>
    </source>
</evidence>
<dbReference type="SMART" id="SM00044">
    <property type="entry name" value="CYCc"/>
    <property type="match status" value="1"/>
</dbReference>
<evidence type="ECO:0000256" key="2">
    <source>
        <dbReference type="ARBA" id="ARBA00023239"/>
    </source>
</evidence>
<evidence type="ECO:0000259" key="5">
    <source>
        <dbReference type="PROSITE" id="PS50125"/>
    </source>
</evidence>
<protein>
    <submittedName>
        <fullName evidence="6">Adenylate/guanylate cyclase domain-containing protein</fullName>
    </submittedName>
</protein>
<feature type="transmembrane region" description="Helical" evidence="4">
    <location>
        <begin position="169"/>
        <end position="186"/>
    </location>
</feature>
<keyword evidence="4" id="KW-0812">Transmembrane</keyword>
<evidence type="ECO:0000313" key="6">
    <source>
        <dbReference type="EMBL" id="MBA5775556.1"/>
    </source>
</evidence>
<keyword evidence="4" id="KW-1133">Transmembrane helix</keyword>
<proteinExistence type="inferred from homology"/>
<keyword evidence="2 3" id="KW-0456">Lyase</keyword>
<evidence type="ECO:0000256" key="1">
    <source>
        <dbReference type="ARBA" id="ARBA00022741"/>
    </source>
</evidence>
<feature type="transmembrane region" description="Helical" evidence="4">
    <location>
        <begin position="76"/>
        <end position="94"/>
    </location>
</feature>
<feature type="transmembrane region" description="Helical" evidence="4">
    <location>
        <begin position="130"/>
        <end position="149"/>
    </location>
</feature>
<comment type="caution">
    <text evidence="6">The sequence shown here is derived from an EMBL/GenBank/DDBJ whole genome shotgun (WGS) entry which is preliminary data.</text>
</comment>
<dbReference type="PANTHER" id="PTHR43081">
    <property type="entry name" value="ADENYLATE CYCLASE, TERMINAL-DIFFERENTIATION SPECIFIC-RELATED"/>
    <property type="match status" value="1"/>
</dbReference>
<reference evidence="6 7" key="1">
    <citation type="submission" date="2020-07" db="EMBL/GenBank/DDBJ databases">
        <title>Stappia sp., F7233, whole genome shotgun sequencing project.</title>
        <authorList>
            <person name="Jiang S."/>
            <person name="Liu Z.W."/>
            <person name="Du Z.J."/>
        </authorList>
    </citation>
    <scope>NUCLEOTIDE SEQUENCE [LARGE SCALE GENOMIC DNA]</scope>
    <source>
        <strain evidence="6 7">F7233</strain>
    </source>
</reference>
<dbReference type="GO" id="GO:0009190">
    <property type="term" value="P:cyclic nucleotide biosynthetic process"/>
    <property type="evidence" value="ECO:0007669"/>
    <property type="project" value="InterPro"/>
</dbReference>
<evidence type="ECO:0000256" key="3">
    <source>
        <dbReference type="RuleBase" id="RU000405"/>
    </source>
</evidence>
<dbReference type="InterPro" id="IPR018297">
    <property type="entry name" value="A/G_cyclase_CS"/>
</dbReference>
<dbReference type="AlphaFoldDB" id="A0A839A8K9"/>
<accession>A0A839A8K9</accession>
<dbReference type="PROSITE" id="PS00452">
    <property type="entry name" value="GUANYLATE_CYCLASE_1"/>
    <property type="match status" value="1"/>
</dbReference>
<organism evidence="6 7">
    <name type="scientific">Stappia albiluteola</name>
    <dbReference type="NCBI Taxonomy" id="2758565"/>
    <lineage>
        <taxon>Bacteria</taxon>
        <taxon>Pseudomonadati</taxon>
        <taxon>Pseudomonadota</taxon>
        <taxon>Alphaproteobacteria</taxon>
        <taxon>Hyphomicrobiales</taxon>
        <taxon>Stappiaceae</taxon>
        <taxon>Stappia</taxon>
    </lineage>
</organism>
<dbReference type="CDD" id="cd07302">
    <property type="entry name" value="CHD"/>
    <property type="match status" value="1"/>
</dbReference>
<name>A0A839A8K9_9HYPH</name>
<feature type="transmembrane region" description="Helical" evidence="4">
    <location>
        <begin position="44"/>
        <end position="64"/>
    </location>
</feature>
<dbReference type="PANTHER" id="PTHR43081:SF1">
    <property type="entry name" value="ADENYLATE CYCLASE, TERMINAL-DIFFERENTIATION SPECIFIC"/>
    <property type="match status" value="1"/>
</dbReference>
<dbReference type="Pfam" id="PF00211">
    <property type="entry name" value="Guanylate_cyc"/>
    <property type="match status" value="1"/>
</dbReference>
<dbReference type="InterPro" id="IPR029787">
    <property type="entry name" value="Nucleotide_cyclase"/>
</dbReference>
<keyword evidence="4" id="KW-0472">Membrane</keyword>
<keyword evidence="7" id="KW-1185">Reference proteome</keyword>
<comment type="similarity">
    <text evidence="3">Belongs to the adenylyl cyclase class-4/guanylyl cyclase family.</text>
</comment>
<dbReference type="PROSITE" id="PS50125">
    <property type="entry name" value="GUANYLATE_CYCLASE_2"/>
    <property type="match status" value="1"/>
</dbReference>
<feature type="domain" description="Guanylate cyclase" evidence="5">
    <location>
        <begin position="233"/>
        <end position="365"/>
    </location>
</feature>
<dbReference type="RefSeq" id="WP_182161108.1">
    <property type="nucleotide sequence ID" value="NZ_JACFXV010000006.1"/>
</dbReference>
<dbReference type="GO" id="GO:0035556">
    <property type="term" value="P:intracellular signal transduction"/>
    <property type="evidence" value="ECO:0007669"/>
    <property type="project" value="InterPro"/>
</dbReference>
<feature type="transmembrane region" description="Helical" evidence="4">
    <location>
        <begin position="106"/>
        <end position="123"/>
    </location>
</feature>
<dbReference type="Gene3D" id="3.30.70.1230">
    <property type="entry name" value="Nucleotide cyclase"/>
    <property type="match status" value="1"/>
</dbReference>
<feature type="transmembrane region" description="Helical" evidence="4">
    <location>
        <begin position="21"/>
        <end position="38"/>
    </location>
</feature>
<dbReference type="Proteomes" id="UP000541109">
    <property type="component" value="Unassembled WGS sequence"/>
</dbReference>
<keyword evidence="1" id="KW-0547">Nucleotide-binding</keyword>
<gene>
    <name evidence="6" type="ORF">H2509_00290</name>
</gene>